<dbReference type="GO" id="GO:0052757">
    <property type="term" value="F:chondroitin hydrolase activity"/>
    <property type="evidence" value="ECO:0007669"/>
    <property type="project" value="TreeGrafter"/>
</dbReference>
<comment type="caution">
    <text evidence="4">The sequence shown here is derived from an EMBL/GenBank/DDBJ whole genome shotgun (WGS) entry which is preliminary data.</text>
</comment>
<dbReference type="InterPro" id="IPR008928">
    <property type="entry name" value="6-hairpin_glycosidase_sf"/>
</dbReference>
<dbReference type="RefSeq" id="XP_013326816.1">
    <property type="nucleotide sequence ID" value="XM_013471362.1"/>
</dbReference>
<organism evidence="4 5">
    <name type="scientific">Rasamsonia emersonii (strain ATCC 16479 / CBS 393.64 / IMI 116815)</name>
    <dbReference type="NCBI Taxonomy" id="1408163"/>
    <lineage>
        <taxon>Eukaryota</taxon>
        <taxon>Fungi</taxon>
        <taxon>Dikarya</taxon>
        <taxon>Ascomycota</taxon>
        <taxon>Pezizomycotina</taxon>
        <taxon>Eurotiomycetes</taxon>
        <taxon>Eurotiomycetidae</taxon>
        <taxon>Eurotiales</taxon>
        <taxon>Trichocomaceae</taxon>
        <taxon>Rasamsonia</taxon>
    </lineage>
</organism>
<feature type="region of interest" description="Disordered" evidence="3">
    <location>
        <begin position="1"/>
        <end position="32"/>
    </location>
</feature>
<keyword evidence="5" id="KW-1185">Reference proteome</keyword>
<name>A0A0F4YPP2_RASE3</name>
<dbReference type="OrthoDB" id="2317065at2759"/>
<dbReference type="Proteomes" id="UP000053958">
    <property type="component" value="Unassembled WGS sequence"/>
</dbReference>
<protein>
    <submittedName>
        <fullName evidence="4">Glycoside hydrolase family 88 protein</fullName>
    </submittedName>
</protein>
<dbReference type="AlphaFoldDB" id="A0A0F4YPP2"/>
<dbReference type="SUPFAM" id="SSF48208">
    <property type="entry name" value="Six-hairpin glycosidases"/>
    <property type="match status" value="1"/>
</dbReference>
<keyword evidence="1 4" id="KW-0378">Hydrolase</keyword>
<dbReference type="InterPro" id="IPR052369">
    <property type="entry name" value="UG_Glycosaminoglycan_Hydrolase"/>
</dbReference>
<dbReference type="STRING" id="1408163.A0A0F4YPP2"/>
<dbReference type="EMBL" id="LASV01000281">
    <property type="protein sequence ID" value="KKA20204.1"/>
    <property type="molecule type" value="Genomic_DNA"/>
</dbReference>
<dbReference type="Gene3D" id="1.50.10.10">
    <property type="match status" value="1"/>
</dbReference>
<dbReference type="GO" id="GO:0000272">
    <property type="term" value="P:polysaccharide catabolic process"/>
    <property type="evidence" value="ECO:0007669"/>
    <property type="project" value="TreeGrafter"/>
</dbReference>
<comment type="similarity">
    <text evidence="2">Belongs to the glycosyl hydrolase 88 family.</text>
</comment>
<evidence type="ECO:0000256" key="3">
    <source>
        <dbReference type="SAM" id="MobiDB-lite"/>
    </source>
</evidence>
<evidence type="ECO:0000256" key="2">
    <source>
        <dbReference type="ARBA" id="ARBA00038358"/>
    </source>
</evidence>
<sequence length="470" mass="52309">MGSIGETANSLSNGAGNGSLSPAAERENGIAKPGPRIDVQLRELYAESHAAKVWRVATEMLKEDPSLSRFPEYVPSTGDTAGRYATREAKFWTCGFFPGSLYTLLERCVRFPKSLPSPGIADRRALHDQLLQLCRSWSAPLHAMATRRDTHDLGFIIMPALRLDWELTGNRQSWESILTAAESLASRFDERVGAIRSWDQSFSKRYSITDKEENFLVIIDSMCNLDLLFYAGHHSANQRFIDIATKHAHTVLRSIVRKDWSTFHVCNFDPKTGAIQSQYTHQGYKDDSTWSRGQAWAILGFTQTYHWTKDPVFLQAATSLADHFLARLAKASHSHPYVPAWDFDDQTSTPPLRDTSAGMIAANGLVLLHQALAQNNTPSTYLDAAVRIARETIDLSLASDTANLAVEATNGTIHVVADEGEGESRWDSILKNATANNNEFAIMRYGDVGLVYADYYFLELGNKLLRMGLA</sequence>
<reference evidence="4 5" key="1">
    <citation type="submission" date="2015-04" db="EMBL/GenBank/DDBJ databases">
        <authorList>
            <person name="Heijne W.H."/>
            <person name="Fedorova N.D."/>
            <person name="Nierman W.C."/>
            <person name="Vollebregt A.W."/>
            <person name="Zhao Z."/>
            <person name="Wu L."/>
            <person name="Kumar M."/>
            <person name="Stam H."/>
            <person name="van den Berg M.A."/>
            <person name="Pel H.J."/>
        </authorList>
    </citation>
    <scope>NUCLEOTIDE SEQUENCE [LARGE SCALE GENOMIC DNA]</scope>
    <source>
        <strain evidence="4 5">CBS 393.64</strain>
    </source>
</reference>
<evidence type="ECO:0000313" key="5">
    <source>
        <dbReference type="Proteomes" id="UP000053958"/>
    </source>
</evidence>
<proteinExistence type="inferred from homology"/>
<dbReference type="InterPro" id="IPR012341">
    <property type="entry name" value="6hp_glycosidase-like_sf"/>
</dbReference>
<dbReference type="GeneID" id="25318113"/>
<accession>A0A0F4YPP2</accession>
<dbReference type="PANTHER" id="PTHR36845">
    <property type="entry name" value="HYDROLASE, PUTATIVE (AFU_ORTHOLOGUE AFUA_7G05090)-RELATED"/>
    <property type="match status" value="1"/>
</dbReference>
<evidence type="ECO:0000313" key="4">
    <source>
        <dbReference type="EMBL" id="KKA20204.1"/>
    </source>
</evidence>
<feature type="compositionally biased region" description="Low complexity" evidence="3">
    <location>
        <begin position="8"/>
        <end position="23"/>
    </location>
</feature>
<evidence type="ECO:0000256" key="1">
    <source>
        <dbReference type="ARBA" id="ARBA00022801"/>
    </source>
</evidence>
<gene>
    <name evidence="4" type="ORF">T310_5773</name>
</gene>
<dbReference type="PANTHER" id="PTHR36845:SF1">
    <property type="entry name" value="HYDROLASE, PUTATIVE (AFU_ORTHOLOGUE AFUA_7G05090)-RELATED"/>
    <property type="match status" value="1"/>
</dbReference>